<dbReference type="SMART" id="SM00388">
    <property type="entry name" value="HisKA"/>
    <property type="match status" value="1"/>
</dbReference>
<dbReference type="Gene3D" id="3.40.50.2300">
    <property type="match status" value="1"/>
</dbReference>
<proteinExistence type="inferred from homology"/>
<dbReference type="GO" id="GO:0000155">
    <property type="term" value="F:phosphorelay sensor kinase activity"/>
    <property type="evidence" value="ECO:0007669"/>
    <property type="project" value="InterPro"/>
</dbReference>
<evidence type="ECO:0000256" key="2">
    <source>
        <dbReference type="ARBA" id="ARBA00006402"/>
    </source>
</evidence>
<evidence type="ECO:0000313" key="13">
    <source>
        <dbReference type="EMBL" id="AFZ36465.1"/>
    </source>
</evidence>
<accession>K9XV40</accession>
<dbReference type="EMBL" id="CP003653">
    <property type="protein sequence ID" value="AFZ36465.1"/>
    <property type="molecule type" value="Genomic_DNA"/>
</dbReference>
<dbReference type="CDD" id="cd00156">
    <property type="entry name" value="REC"/>
    <property type="match status" value="1"/>
</dbReference>
<dbReference type="PROSITE" id="PS50109">
    <property type="entry name" value="HIS_KIN"/>
    <property type="match status" value="1"/>
</dbReference>
<dbReference type="PATRIC" id="fig|111780.3.peg.3062"/>
<dbReference type="RefSeq" id="WP_015194132.1">
    <property type="nucleotide sequence ID" value="NC_019748.1"/>
</dbReference>
<dbReference type="PANTHER" id="PTHR43047">
    <property type="entry name" value="TWO-COMPONENT HISTIDINE PROTEIN KINASE"/>
    <property type="match status" value="1"/>
</dbReference>
<dbReference type="SUPFAM" id="SSF47384">
    <property type="entry name" value="Homodimeric domain of signal transducing histidine kinase"/>
    <property type="match status" value="1"/>
</dbReference>
<dbReference type="SUPFAM" id="SSF52172">
    <property type="entry name" value="CheY-like"/>
    <property type="match status" value="1"/>
</dbReference>
<evidence type="ECO:0000256" key="10">
    <source>
        <dbReference type="SAM" id="Coils"/>
    </source>
</evidence>
<evidence type="ECO:0000256" key="8">
    <source>
        <dbReference type="ARBA" id="ARBA00074306"/>
    </source>
</evidence>
<keyword evidence="4 9" id="KW-0597">Phosphoprotein</keyword>
<dbReference type="STRING" id="111780.Sta7437_2946"/>
<dbReference type="InterPro" id="IPR003594">
    <property type="entry name" value="HATPase_dom"/>
</dbReference>
<gene>
    <name evidence="13" type="ordered locus">Sta7437_2946</name>
</gene>
<dbReference type="CDD" id="cd16922">
    <property type="entry name" value="HATPase_EvgS-ArcB-TorS-like"/>
    <property type="match status" value="1"/>
</dbReference>
<evidence type="ECO:0000259" key="12">
    <source>
        <dbReference type="PROSITE" id="PS50110"/>
    </source>
</evidence>
<dbReference type="Pfam" id="PF02518">
    <property type="entry name" value="HATPase_c"/>
    <property type="match status" value="1"/>
</dbReference>
<feature type="domain" description="Response regulatory" evidence="12">
    <location>
        <begin position="7"/>
        <end position="123"/>
    </location>
</feature>
<feature type="coiled-coil region" evidence="10">
    <location>
        <begin position="137"/>
        <end position="174"/>
    </location>
</feature>
<reference evidence="14" key="1">
    <citation type="journal article" date="2013" name="Proc. Natl. Acad. Sci. U.S.A.">
        <title>Improving the coverage of the cyanobacterial phylum using diversity-driven genome sequencing.</title>
        <authorList>
            <person name="Shih P.M."/>
            <person name="Wu D."/>
            <person name="Latifi A."/>
            <person name="Axen S.D."/>
            <person name="Fewer D.P."/>
            <person name="Talla E."/>
            <person name="Calteau A."/>
            <person name="Cai F."/>
            <person name="Tandeau de Marsac N."/>
            <person name="Rippka R."/>
            <person name="Herdman M."/>
            <person name="Sivonen K."/>
            <person name="Coursin T."/>
            <person name="Laurent T."/>
            <person name="Goodwin L."/>
            <person name="Nolan M."/>
            <person name="Davenport K.W."/>
            <person name="Han C.S."/>
            <person name="Rubin E.M."/>
            <person name="Eisen J.A."/>
            <person name="Woyke T."/>
            <person name="Gugger M."/>
            <person name="Kerfeld C.A."/>
        </authorList>
    </citation>
    <scope>NUCLEOTIDE SEQUENCE [LARGE SCALE GENOMIC DNA]</scope>
    <source>
        <strain evidence="14">ATCC 29371 / PCC 7437</strain>
    </source>
</reference>
<evidence type="ECO:0000256" key="5">
    <source>
        <dbReference type="ARBA" id="ARBA00022679"/>
    </source>
</evidence>
<dbReference type="CDD" id="cd00082">
    <property type="entry name" value="HisKA"/>
    <property type="match status" value="1"/>
</dbReference>
<dbReference type="Proteomes" id="UP000010473">
    <property type="component" value="Chromosome"/>
</dbReference>
<dbReference type="SMART" id="SM00387">
    <property type="entry name" value="HATPase_c"/>
    <property type="match status" value="1"/>
</dbReference>
<dbReference type="InterPro" id="IPR036890">
    <property type="entry name" value="HATPase_C_sf"/>
</dbReference>
<evidence type="ECO:0000256" key="9">
    <source>
        <dbReference type="PROSITE-ProRule" id="PRU00169"/>
    </source>
</evidence>
<keyword evidence="10" id="KW-0175">Coiled coil</keyword>
<comment type="catalytic activity">
    <reaction evidence="1">
        <text>ATP + protein L-histidine = ADP + protein N-phospho-L-histidine.</text>
        <dbReference type="EC" id="2.7.13.3"/>
    </reaction>
</comment>
<evidence type="ECO:0000256" key="3">
    <source>
        <dbReference type="ARBA" id="ARBA00012438"/>
    </source>
</evidence>
<evidence type="ECO:0000256" key="7">
    <source>
        <dbReference type="ARBA" id="ARBA00023012"/>
    </source>
</evidence>
<comment type="similarity">
    <text evidence="2">In the N-terminal section; belongs to the phytochrome family.</text>
</comment>
<dbReference type="Gene3D" id="1.10.287.130">
    <property type="match status" value="1"/>
</dbReference>
<dbReference type="PROSITE" id="PS50110">
    <property type="entry name" value="RESPONSE_REGULATORY"/>
    <property type="match status" value="1"/>
</dbReference>
<dbReference type="SMART" id="SM00448">
    <property type="entry name" value="REC"/>
    <property type="match status" value="1"/>
</dbReference>
<dbReference type="Pfam" id="PF00512">
    <property type="entry name" value="HisKA"/>
    <property type="match status" value="1"/>
</dbReference>
<dbReference type="PRINTS" id="PR00344">
    <property type="entry name" value="BCTRLSENSOR"/>
</dbReference>
<dbReference type="PANTHER" id="PTHR43047:SF72">
    <property type="entry name" value="OSMOSENSING HISTIDINE PROTEIN KINASE SLN1"/>
    <property type="match status" value="1"/>
</dbReference>
<dbReference type="OrthoDB" id="568844at2"/>
<evidence type="ECO:0000313" key="14">
    <source>
        <dbReference type="Proteomes" id="UP000010473"/>
    </source>
</evidence>
<name>K9XV40_STAC7</name>
<keyword evidence="14" id="KW-1185">Reference proteome</keyword>
<evidence type="ECO:0000259" key="11">
    <source>
        <dbReference type="PROSITE" id="PS50109"/>
    </source>
</evidence>
<dbReference type="eggNOG" id="COG2205">
    <property type="taxonomic scope" value="Bacteria"/>
</dbReference>
<evidence type="ECO:0000256" key="4">
    <source>
        <dbReference type="ARBA" id="ARBA00022553"/>
    </source>
</evidence>
<sequence>MTYDHLKILLVDDDEVDRIAVKRALNKTPLKVDLTEADASKSAIANLVEQSFAVILLDYRLPDCNGLELISQIKQLKIDTPFIVLTGQGDEEIAVEIMKAGASDYLAKSKIEPTNLAKSIKNAIRLYQAEKAVAVANRQLRLTNELLLQKNKELEQQQQQIQLKNLELQEAYNLKSQFLATMSHELRTPMNAIMGFSQLLLRQYPDPLTKTQQDIVERIFNNSQNLLNMINEMLDFSKIEAGKLELSFQEFDLVQLVTLTVEELRSLAIQQKIDLKTHIDLSNQIVYQDKNSIKRILINLISNAIKFTEHGEVQVTIIEIDSDKLVIAVEDTGIGIAPENLKAIFQAFRQIDQTFTRKYSGTGLGLAITDSLVKMIRGTISVKSQLGKGSIFKVEIPRKANV</sequence>
<dbReference type="Gene3D" id="3.30.565.10">
    <property type="entry name" value="Histidine kinase-like ATPase, C-terminal domain"/>
    <property type="match status" value="1"/>
</dbReference>
<dbReference type="EC" id="2.7.13.3" evidence="3"/>
<protein>
    <recommendedName>
        <fullName evidence="8">Circadian input-output histidine kinase CikA</fullName>
        <ecNumber evidence="3">2.7.13.3</ecNumber>
    </recommendedName>
</protein>
<dbReference type="InterPro" id="IPR004358">
    <property type="entry name" value="Sig_transdc_His_kin-like_C"/>
</dbReference>
<dbReference type="HOGENOM" id="CLU_000445_114_72_3"/>
<dbReference type="GO" id="GO:0005886">
    <property type="term" value="C:plasma membrane"/>
    <property type="evidence" value="ECO:0007669"/>
    <property type="project" value="TreeGrafter"/>
</dbReference>
<feature type="domain" description="Histidine kinase" evidence="11">
    <location>
        <begin position="181"/>
        <end position="400"/>
    </location>
</feature>
<dbReference type="Pfam" id="PF00072">
    <property type="entry name" value="Response_reg"/>
    <property type="match status" value="1"/>
</dbReference>
<dbReference type="eggNOG" id="COG0784">
    <property type="taxonomic scope" value="Bacteria"/>
</dbReference>
<evidence type="ECO:0000256" key="1">
    <source>
        <dbReference type="ARBA" id="ARBA00000085"/>
    </source>
</evidence>
<dbReference type="AlphaFoldDB" id="K9XV40"/>
<evidence type="ECO:0000256" key="6">
    <source>
        <dbReference type="ARBA" id="ARBA00022777"/>
    </source>
</evidence>
<feature type="modified residue" description="4-aspartylphosphate" evidence="9">
    <location>
        <position position="58"/>
    </location>
</feature>
<dbReference type="KEGG" id="scs:Sta7437_2946"/>
<keyword evidence="5" id="KW-0808">Transferase</keyword>
<dbReference type="InterPro" id="IPR001789">
    <property type="entry name" value="Sig_transdc_resp-reg_receiver"/>
</dbReference>
<dbReference type="SUPFAM" id="SSF55874">
    <property type="entry name" value="ATPase domain of HSP90 chaperone/DNA topoisomerase II/histidine kinase"/>
    <property type="match status" value="1"/>
</dbReference>
<dbReference type="InterPro" id="IPR005467">
    <property type="entry name" value="His_kinase_dom"/>
</dbReference>
<dbReference type="FunFam" id="3.30.565.10:FF:000010">
    <property type="entry name" value="Sensor histidine kinase RcsC"/>
    <property type="match status" value="1"/>
</dbReference>
<dbReference type="GO" id="GO:0009927">
    <property type="term" value="F:histidine phosphotransfer kinase activity"/>
    <property type="evidence" value="ECO:0007669"/>
    <property type="project" value="TreeGrafter"/>
</dbReference>
<keyword evidence="7" id="KW-0902">Two-component regulatory system</keyword>
<organism evidence="13 14">
    <name type="scientific">Stanieria cyanosphaera (strain ATCC 29371 / PCC 7437)</name>
    <dbReference type="NCBI Taxonomy" id="111780"/>
    <lineage>
        <taxon>Bacteria</taxon>
        <taxon>Bacillati</taxon>
        <taxon>Cyanobacteriota</taxon>
        <taxon>Cyanophyceae</taxon>
        <taxon>Pleurocapsales</taxon>
        <taxon>Dermocarpellaceae</taxon>
        <taxon>Stanieria</taxon>
    </lineage>
</organism>
<dbReference type="InterPro" id="IPR011006">
    <property type="entry name" value="CheY-like_superfamily"/>
</dbReference>
<keyword evidence="6 13" id="KW-0418">Kinase</keyword>
<dbReference type="InterPro" id="IPR036097">
    <property type="entry name" value="HisK_dim/P_sf"/>
</dbReference>
<dbReference type="InterPro" id="IPR003661">
    <property type="entry name" value="HisK_dim/P_dom"/>
</dbReference>